<dbReference type="Proteomes" id="UP000244081">
    <property type="component" value="Unassembled WGS sequence"/>
</dbReference>
<dbReference type="Pfam" id="PF13977">
    <property type="entry name" value="TetR_C_6"/>
    <property type="match status" value="1"/>
</dbReference>
<dbReference type="Gene3D" id="1.10.357.10">
    <property type="entry name" value="Tetracycline Repressor, domain 2"/>
    <property type="match status" value="1"/>
</dbReference>
<dbReference type="GO" id="GO:0000976">
    <property type="term" value="F:transcription cis-regulatory region binding"/>
    <property type="evidence" value="ECO:0007669"/>
    <property type="project" value="TreeGrafter"/>
</dbReference>
<dbReference type="GO" id="GO:0003700">
    <property type="term" value="F:DNA-binding transcription factor activity"/>
    <property type="evidence" value="ECO:0007669"/>
    <property type="project" value="UniProtKB-UniRule"/>
</dbReference>
<sequence>MPRIGMEGARRRALISATVEAIHERGFCDATVADIARRAGVSGGLALHYFGSKKALLTETMRHLLADLARELKEERAKARTPRERISAVIAASFAPSQFRSSIISAWLAFYLQAETDPETQRLLQVYHRRLVSNLTHEFLAVLGRRGRARRAAEGTAALIDGLWLQRALAKGEPDARSAIRLVEDYVERQIESEAPAGASGGQVNR</sequence>
<keyword evidence="2 7" id="KW-0678">Repressor</keyword>
<comment type="caution">
    <text evidence="10">The sequence shown here is derived from an EMBL/GenBank/DDBJ whole genome shotgun (WGS) entry which is preliminary data.</text>
</comment>
<dbReference type="InterPro" id="IPR009057">
    <property type="entry name" value="Homeodomain-like_sf"/>
</dbReference>
<dbReference type="Pfam" id="PF00440">
    <property type="entry name" value="TetR_N"/>
    <property type="match status" value="1"/>
</dbReference>
<keyword evidence="11" id="KW-1185">Reference proteome</keyword>
<dbReference type="PANTHER" id="PTHR30055:SF234">
    <property type="entry name" value="HTH-TYPE TRANSCRIPTIONAL REGULATOR BETI"/>
    <property type="match status" value="1"/>
</dbReference>
<feature type="DNA-binding region" description="H-T-H motif" evidence="7 8">
    <location>
        <begin position="31"/>
        <end position="50"/>
    </location>
</feature>
<evidence type="ECO:0000256" key="1">
    <source>
        <dbReference type="ARBA" id="ARBA00004719"/>
    </source>
</evidence>
<dbReference type="GO" id="GO:0045892">
    <property type="term" value="P:negative regulation of DNA-templated transcription"/>
    <property type="evidence" value="ECO:0007669"/>
    <property type="project" value="UniProtKB-UniRule"/>
</dbReference>
<dbReference type="SUPFAM" id="SSF48498">
    <property type="entry name" value="Tetracyclin repressor-like, C-terminal domain"/>
    <property type="match status" value="1"/>
</dbReference>
<evidence type="ECO:0000256" key="5">
    <source>
        <dbReference type="ARBA" id="ARBA00023163"/>
    </source>
</evidence>
<evidence type="ECO:0000313" key="11">
    <source>
        <dbReference type="Proteomes" id="UP000244081"/>
    </source>
</evidence>
<evidence type="ECO:0000256" key="2">
    <source>
        <dbReference type="ARBA" id="ARBA00022491"/>
    </source>
</evidence>
<dbReference type="PROSITE" id="PS50977">
    <property type="entry name" value="HTH_TETR_2"/>
    <property type="match status" value="1"/>
</dbReference>
<name>A0A2T5V7Q4_9HYPH</name>
<accession>A0A2T5V7Q4</accession>
<dbReference type="HAMAP" id="MF_00768">
    <property type="entry name" value="HTH_type_BetI"/>
    <property type="match status" value="1"/>
</dbReference>
<evidence type="ECO:0000313" key="10">
    <source>
        <dbReference type="EMBL" id="PTW59787.1"/>
    </source>
</evidence>
<comment type="function">
    <text evidence="7">Repressor involved in choline regulation of the bet genes.</text>
</comment>
<dbReference type="OrthoDB" id="7618612at2"/>
<comment type="pathway">
    <text evidence="1 7">Amine and polyamine biosynthesis; betaine biosynthesis via choline pathway [regulation].</text>
</comment>
<dbReference type="NCBIfam" id="TIGR03384">
    <property type="entry name" value="betaine_BetI"/>
    <property type="match status" value="1"/>
</dbReference>
<gene>
    <name evidence="7" type="primary">betI</name>
    <name evidence="10" type="ORF">C8N35_106172</name>
</gene>
<keyword evidence="5 7" id="KW-0804">Transcription</keyword>
<evidence type="ECO:0000256" key="6">
    <source>
        <dbReference type="ARBA" id="ARBA00024936"/>
    </source>
</evidence>
<keyword evidence="4 7" id="KW-0238">DNA-binding</keyword>
<evidence type="ECO:0000259" key="9">
    <source>
        <dbReference type="PROSITE" id="PS50977"/>
    </source>
</evidence>
<dbReference type="RefSeq" id="WP_107990737.1">
    <property type="nucleotide sequence ID" value="NZ_QAYG01000006.1"/>
</dbReference>
<organism evidence="10 11">
    <name type="scientific">Breoghania corrubedonensis</name>
    <dbReference type="NCBI Taxonomy" id="665038"/>
    <lineage>
        <taxon>Bacteria</taxon>
        <taxon>Pseudomonadati</taxon>
        <taxon>Pseudomonadota</taxon>
        <taxon>Alphaproteobacteria</taxon>
        <taxon>Hyphomicrobiales</taxon>
        <taxon>Stappiaceae</taxon>
        <taxon>Breoghania</taxon>
    </lineage>
</organism>
<reference evidence="10 11" key="1">
    <citation type="submission" date="2018-04" db="EMBL/GenBank/DDBJ databases">
        <title>Genomic Encyclopedia of Archaeal and Bacterial Type Strains, Phase II (KMG-II): from individual species to whole genera.</title>
        <authorList>
            <person name="Goeker M."/>
        </authorList>
    </citation>
    <scope>NUCLEOTIDE SEQUENCE [LARGE SCALE GENOMIC DNA]</scope>
    <source>
        <strain evidence="10 11">DSM 23382</strain>
    </source>
</reference>
<dbReference type="InterPro" id="IPR017757">
    <property type="entry name" value="Tscrpt_rep_BetI"/>
</dbReference>
<protein>
    <recommendedName>
        <fullName evidence="7">HTH-type transcriptional regulator BetI</fullName>
    </recommendedName>
</protein>
<evidence type="ECO:0000256" key="4">
    <source>
        <dbReference type="ARBA" id="ARBA00023125"/>
    </source>
</evidence>
<dbReference type="InterPro" id="IPR039538">
    <property type="entry name" value="BetI_C"/>
</dbReference>
<dbReference type="GO" id="GO:0019285">
    <property type="term" value="P:glycine betaine biosynthetic process from choline"/>
    <property type="evidence" value="ECO:0007669"/>
    <property type="project" value="UniProtKB-UniRule"/>
</dbReference>
<dbReference type="InterPro" id="IPR001647">
    <property type="entry name" value="HTH_TetR"/>
</dbReference>
<dbReference type="EMBL" id="QAYG01000006">
    <property type="protein sequence ID" value="PTW59787.1"/>
    <property type="molecule type" value="Genomic_DNA"/>
</dbReference>
<feature type="domain" description="HTH tetR-type" evidence="9">
    <location>
        <begin position="8"/>
        <end position="68"/>
    </location>
</feature>
<comment type="function">
    <text evidence="6">Repressor involved in the biosynthesis of the osmoprotectant glycine betaine. It represses transcription of the choline transporter BetT and the genes of BetAB involved in the synthesis of glycine betaine.</text>
</comment>
<dbReference type="PRINTS" id="PR00455">
    <property type="entry name" value="HTHTETR"/>
</dbReference>
<proteinExistence type="inferred from homology"/>
<dbReference type="InterPro" id="IPR036271">
    <property type="entry name" value="Tet_transcr_reg_TetR-rel_C_sf"/>
</dbReference>
<dbReference type="PANTHER" id="PTHR30055">
    <property type="entry name" value="HTH-TYPE TRANSCRIPTIONAL REGULATOR RUTR"/>
    <property type="match status" value="1"/>
</dbReference>
<evidence type="ECO:0000256" key="8">
    <source>
        <dbReference type="PROSITE-ProRule" id="PRU00335"/>
    </source>
</evidence>
<dbReference type="SUPFAM" id="SSF46689">
    <property type="entry name" value="Homeodomain-like"/>
    <property type="match status" value="1"/>
</dbReference>
<dbReference type="AlphaFoldDB" id="A0A2T5V7Q4"/>
<dbReference type="InterPro" id="IPR050109">
    <property type="entry name" value="HTH-type_TetR-like_transc_reg"/>
</dbReference>
<dbReference type="UniPathway" id="UPA00529"/>
<keyword evidence="3 7" id="KW-0805">Transcription regulation</keyword>
<evidence type="ECO:0000256" key="3">
    <source>
        <dbReference type="ARBA" id="ARBA00023015"/>
    </source>
</evidence>
<evidence type="ECO:0000256" key="7">
    <source>
        <dbReference type="HAMAP-Rule" id="MF_00768"/>
    </source>
</evidence>
<dbReference type="NCBIfam" id="NF001978">
    <property type="entry name" value="PRK00767.1"/>
    <property type="match status" value="1"/>
</dbReference>